<dbReference type="RefSeq" id="WP_133614486.1">
    <property type="nucleotide sequence ID" value="NZ_SNYW01000011.1"/>
</dbReference>
<dbReference type="Proteomes" id="UP000295783">
    <property type="component" value="Unassembled WGS sequence"/>
</dbReference>
<comment type="caution">
    <text evidence="2">The sequence shown here is derived from an EMBL/GenBank/DDBJ whole genome shotgun (WGS) entry which is preliminary data.</text>
</comment>
<keyword evidence="1" id="KW-1133">Transmembrane helix</keyword>
<name>A0A4R6WMX3_9PROT</name>
<keyword evidence="3" id="KW-1185">Reference proteome</keyword>
<gene>
    <name evidence="2" type="ORF">A8950_3030</name>
</gene>
<evidence type="ECO:0000256" key="1">
    <source>
        <dbReference type="SAM" id="Phobius"/>
    </source>
</evidence>
<evidence type="ECO:0000313" key="3">
    <source>
        <dbReference type="Proteomes" id="UP000295783"/>
    </source>
</evidence>
<reference evidence="2 3" key="1">
    <citation type="submission" date="2019-03" db="EMBL/GenBank/DDBJ databases">
        <title>Genomic Encyclopedia of Type Strains, Phase III (KMG-III): the genomes of soil and plant-associated and newly described type strains.</title>
        <authorList>
            <person name="Whitman W."/>
        </authorList>
    </citation>
    <scope>NUCLEOTIDE SEQUENCE [LARGE SCALE GENOMIC DNA]</scope>
    <source>
        <strain evidence="2 3">CGMCC 1.7660</strain>
    </source>
</reference>
<feature type="transmembrane region" description="Helical" evidence="1">
    <location>
        <begin position="17"/>
        <end position="44"/>
    </location>
</feature>
<feature type="transmembrane region" description="Helical" evidence="1">
    <location>
        <begin position="94"/>
        <end position="120"/>
    </location>
</feature>
<dbReference type="OrthoDB" id="7357449at2"/>
<keyword evidence="1" id="KW-0472">Membrane</keyword>
<dbReference type="EMBL" id="SNYW01000011">
    <property type="protein sequence ID" value="TDQ80499.1"/>
    <property type="molecule type" value="Genomic_DNA"/>
</dbReference>
<protein>
    <submittedName>
        <fullName evidence="2">Uncharacterized protein</fullName>
    </submittedName>
</protein>
<keyword evidence="1" id="KW-0812">Transmembrane</keyword>
<sequence>MAAASQEGIFKLKPWTIAVPVILLGLFFLPVSVVLLAAHVPTIVARIVDTSPGRRLTITVGAMNLLGSLYFLDQIIAVGAGIEDIGPTLANSFGWLYALTGAGAGWVLFGMMTPIVTRLAGAQSALRLRRVAGAQDKLVAEWGEAVRGPYAMRVEAEEGEAAGEG</sequence>
<feature type="transmembrane region" description="Helical" evidence="1">
    <location>
        <begin position="56"/>
        <end position="82"/>
    </location>
</feature>
<proteinExistence type="predicted"/>
<organism evidence="2 3">
    <name type="scientific">Dongia mobilis</name>
    <dbReference type="NCBI Taxonomy" id="578943"/>
    <lineage>
        <taxon>Bacteria</taxon>
        <taxon>Pseudomonadati</taxon>
        <taxon>Pseudomonadota</taxon>
        <taxon>Alphaproteobacteria</taxon>
        <taxon>Rhodospirillales</taxon>
        <taxon>Dongiaceae</taxon>
        <taxon>Dongia</taxon>
    </lineage>
</organism>
<dbReference type="AlphaFoldDB" id="A0A4R6WMX3"/>
<evidence type="ECO:0000313" key="2">
    <source>
        <dbReference type="EMBL" id="TDQ80499.1"/>
    </source>
</evidence>
<accession>A0A4R6WMX3</accession>